<dbReference type="EMBL" id="AP024255">
    <property type="protein sequence ID" value="BCO99834.1"/>
    <property type="molecule type" value="Genomic_DNA"/>
</dbReference>
<evidence type="ECO:0000313" key="1">
    <source>
        <dbReference type="EMBL" id="BCO99834.1"/>
    </source>
</evidence>
<name>A0A7R7MTP4_MYCIT</name>
<organism evidence="1 2">
    <name type="scientific">Mycobacterium intracellulare</name>
    <dbReference type="NCBI Taxonomy" id="1767"/>
    <lineage>
        <taxon>Bacteria</taxon>
        <taxon>Bacillati</taxon>
        <taxon>Actinomycetota</taxon>
        <taxon>Actinomycetes</taxon>
        <taxon>Mycobacteriales</taxon>
        <taxon>Mycobacteriaceae</taxon>
        <taxon>Mycobacterium</taxon>
        <taxon>Mycobacterium avium complex (MAC)</taxon>
    </lineage>
</organism>
<dbReference type="Proteomes" id="UP000595205">
    <property type="component" value="Chromosome"/>
</dbReference>
<dbReference type="AlphaFoldDB" id="A0A7R7MTP4"/>
<reference evidence="1 2" key="1">
    <citation type="submission" date="2020-12" db="EMBL/GenBank/DDBJ databases">
        <title>Genome sequence of clinical Mycobacterium intracellulare strains.</title>
        <authorList>
            <person name="Tateishi Y."/>
            <person name="Matsumoto S."/>
            <person name="Fukushima Y."/>
            <person name="Nakajima C."/>
            <person name="Suzuki Y."/>
        </authorList>
    </citation>
    <scope>NUCLEOTIDE SEQUENCE [LARGE SCALE GENOMIC DNA]</scope>
    <source>
        <strain evidence="1 2">M018</strain>
    </source>
</reference>
<proteinExistence type="predicted"/>
<sequence length="526" mass="58887">MDVDVVGEGDSTADEQRFLTRAWFIPLEDPLNLPQGYIVEFPRRRSVLDPMWSDDGSHPYFRQCEAMISLKIWQLETGLAAIQERTGLAFDACRQAFPTYFETDCSASNGVEWPDLKVPATVVEATASIYRDGATDEMYGSILNEVFDEIRRLQRVCSYVSGAPVRPISLEALPPYIPTATGSVGESGFRTDGDVRVYLLPQNVIKLPSRRDFDAVEMQSFQSFLYRSDGAFSGYLASQSEARAALLHRGDARSSLLASATACEVFLDDFLKHLLWERLTTPESCLPIFVEGKALSTVLSRTRKELGPLVGGNWNDATQQDLRDWQSRVAHVRHRTIHGGYVPTLDEARAAVETSDRLRDHAANVLAKNLKMFPRTALTLIGSQALEARGKLTKAVLREIDSGQAEDWGERFVRWRRCLAGLVEREIEPFDPDQNEAYLIGVITGRRKIEYVRHHRKSGLAAAAELLSWSPTIERIEKLAEAIPDGKEPLSVAIEDGVPTRLTEQWVAEHRRLPLCGVMANGADFY</sequence>
<evidence type="ECO:0000313" key="2">
    <source>
        <dbReference type="Proteomes" id="UP000595205"/>
    </source>
</evidence>
<protein>
    <submittedName>
        <fullName evidence="1">Uncharacterized protein</fullName>
    </submittedName>
</protein>
<gene>
    <name evidence="1" type="ORF">MINTM018_26040</name>
</gene>
<accession>A0A7R7MTP4</accession>